<evidence type="ECO:0000313" key="12">
    <source>
        <dbReference type="EMBL" id="MFB9887482.1"/>
    </source>
</evidence>
<keyword evidence="6" id="KW-0067">ATP-binding</keyword>
<keyword evidence="1" id="KW-0963">Cytoplasm</keyword>
<dbReference type="RefSeq" id="WP_051527392.1">
    <property type="nucleotide sequence ID" value="NZ_JBHLZN010000005.1"/>
</dbReference>
<sequence length="307" mass="33488">MWQQVEVSAPGSLMLMGEHAVLHGQRALVLAVDQRVQVKARLLPQPELQIHSQLGHYQQPLSQLQPDPSFRFILAAVQQRQLQHGVALHIHSDFSHQVGLGSSAAVTLACLQALAVLQGQELSPPQLLREAHQVVLQVQGRGSGSDLAASCYGGLLAYQPLGYQVESLPLDCPLSLWYAGYKTPTPQVIEWVRQTHQSHPQWLKQLYELMGSTTELAVQACLQQDWYALGHYMNHQHGLLDTLGVCDATLAAMVYRLRGLSGVLGAKISGSGLGDSVLAIGAEHRSAEYLSIPVRLSQKGVSVDDCH</sequence>
<evidence type="ECO:0000259" key="11">
    <source>
        <dbReference type="Pfam" id="PF08544"/>
    </source>
</evidence>
<keyword evidence="13" id="KW-1185">Reference proteome</keyword>
<keyword evidence="4" id="KW-0547">Nucleotide-binding</keyword>
<feature type="domain" description="GHMP kinase N-terminal" evidence="10">
    <location>
        <begin position="77"/>
        <end position="154"/>
    </location>
</feature>
<protein>
    <submittedName>
        <fullName evidence="12">Mevalonate kinase</fullName>
    </submittedName>
</protein>
<dbReference type="InterPro" id="IPR036554">
    <property type="entry name" value="GHMP_kinase_C_sf"/>
</dbReference>
<evidence type="ECO:0000256" key="8">
    <source>
        <dbReference type="ARBA" id="ARBA00023098"/>
    </source>
</evidence>
<dbReference type="EMBL" id="JBHLZN010000005">
    <property type="protein sequence ID" value="MFB9887482.1"/>
    <property type="molecule type" value="Genomic_DNA"/>
</dbReference>
<dbReference type="InterPro" id="IPR006204">
    <property type="entry name" value="GHMP_kinase_N_dom"/>
</dbReference>
<dbReference type="InterPro" id="IPR014721">
    <property type="entry name" value="Ribsml_uS5_D2-typ_fold_subgr"/>
</dbReference>
<reference evidence="12 13" key="1">
    <citation type="submission" date="2024-09" db="EMBL/GenBank/DDBJ databases">
        <authorList>
            <person name="Sun Q."/>
            <person name="Mori K."/>
        </authorList>
    </citation>
    <scope>NUCLEOTIDE SEQUENCE [LARGE SCALE GENOMIC DNA]</scope>
    <source>
        <strain evidence="12 13">ATCC 51285</strain>
    </source>
</reference>
<keyword evidence="5 12" id="KW-0418">Kinase</keyword>
<keyword evidence="8" id="KW-0443">Lipid metabolism</keyword>
<comment type="pathway">
    <text evidence="9">Isoprenoid biosynthesis; isopentenyl diphosphate biosynthesis via mevalonate pathway; isopentenyl diphosphate from (R)-mevalonate: step 1/3.</text>
</comment>
<dbReference type="PANTHER" id="PTHR43290">
    <property type="entry name" value="MEVALONATE KINASE"/>
    <property type="match status" value="1"/>
</dbReference>
<evidence type="ECO:0000256" key="9">
    <source>
        <dbReference type="ARBA" id="ARBA00029438"/>
    </source>
</evidence>
<dbReference type="Proteomes" id="UP001589628">
    <property type="component" value="Unassembled WGS sequence"/>
</dbReference>
<dbReference type="SUPFAM" id="SSF55060">
    <property type="entry name" value="GHMP Kinase, C-terminal domain"/>
    <property type="match status" value="1"/>
</dbReference>
<dbReference type="InterPro" id="IPR013750">
    <property type="entry name" value="GHMP_kinase_C_dom"/>
</dbReference>
<dbReference type="Pfam" id="PF00288">
    <property type="entry name" value="GHMP_kinases_N"/>
    <property type="match status" value="1"/>
</dbReference>
<evidence type="ECO:0000313" key="13">
    <source>
        <dbReference type="Proteomes" id="UP001589628"/>
    </source>
</evidence>
<evidence type="ECO:0000256" key="2">
    <source>
        <dbReference type="ARBA" id="ARBA00022516"/>
    </source>
</evidence>
<name>A0ABV5ZDX6_9GAMM</name>
<dbReference type="PRINTS" id="PR00959">
    <property type="entry name" value="MEVGALKINASE"/>
</dbReference>
<dbReference type="InterPro" id="IPR020568">
    <property type="entry name" value="Ribosomal_Su5_D2-typ_SF"/>
</dbReference>
<dbReference type="PANTHER" id="PTHR43290:SF2">
    <property type="entry name" value="MEVALONATE KINASE"/>
    <property type="match status" value="1"/>
</dbReference>
<evidence type="ECO:0000256" key="4">
    <source>
        <dbReference type="ARBA" id="ARBA00022741"/>
    </source>
</evidence>
<evidence type="ECO:0000256" key="1">
    <source>
        <dbReference type="ARBA" id="ARBA00022490"/>
    </source>
</evidence>
<dbReference type="SUPFAM" id="SSF54211">
    <property type="entry name" value="Ribosomal protein S5 domain 2-like"/>
    <property type="match status" value="1"/>
</dbReference>
<evidence type="ECO:0000256" key="5">
    <source>
        <dbReference type="ARBA" id="ARBA00022777"/>
    </source>
</evidence>
<dbReference type="InterPro" id="IPR006205">
    <property type="entry name" value="Mev_gal_kin"/>
</dbReference>
<organism evidence="12 13">
    <name type="scientific">Balneatrix alpica</name>
    <dbReference type="NCBI Taxonomy" id="75684"/>
    <lineage>
        <taxon>Bacteria</taxon>
        <taxon>Pseudomonadati</taxon>
        <taxon>Pseudomonadota</taxon>
        <taxon>Gammaproteobacteria</taxon>
        <taxon>Oceanospirillales</taxon>
        <taxon>Balneatrichaceae</taxon>
        <taxon>Balneatrix</taxon>
    </lineage>
</organism>
<evidence type="ECO:0000256" key="7">
    <source>
        <dbReference type="ARBA" id="ARBA00022842"/>
    </source>
</evidence>
<keyword evidence="7" id="KW-0460">Magnesium</keyword>
<evidence type="ECO:0000259" key="10">
    <source>
        <dbReference type="Pfam" id="PF00288"/>
    </source>
</evidence>
<feature type="domain" description="GHMP kinase C-terminal" evidence="11">
    <location>
        <begin position="218"/>
        <end position="288"/>
    </location>
</feature>
<proteinExistence type="predicted"/>
<keyword evidence="3" id="KW-0808">Transferase</keyword>
<dbReference type="Pfam" id="PF08544">
    <property type="entry name" value="GHMP_kinases_C"/>
    <property type="match status" value="1"/>
</dbReference>
<dbReference type="Gene3D" id="3.30.70.890">
    <property type="entry name" value="GHMP kinase, C-terminal domain"/>
    <property type="match status" value="1"/>
</dbReference>
<gene>
    <name evidence="12" type="ORF">ACFFLH_13765</name>
</gene>
<evidence type="ECO:0000256" key="6">
    <source>
        <dbReference type="ARBA" id="ARBA00022840"/>
    </source>
</evidence>
<keyword evidence="2" id="KW-0444">Lipid biosynthesis</keyword>
<evidence type="ECO:0000256" key="3">
    <source>
        <dbReference type="ARBA" id="ARBA00022679"/>
    </source>
</evidence>
<comment type="caution">
    <text evidence="12">The sequence shown here is derived from an EMBL/GenBank/DDBJ whole genome shotgun (WGS) entry which is preliminary data.</text>
</comment>
<dbReference type="GO" id="GO:0016301">
    <property type="term" value="F:kinase activity"/>
    <property type="evidence" value="ECO:0007669"/>
    <property type="project" value="UniProtKB-KW"/>
</dbReference>
<accession>A0ABV5ZDX6</accession>
<dbReference type="Gene3D" id="3.30.230.10">
    <property type="match status" value="1"/>
</dbReference>